<feature type="domain" description="Peptidase M3A/M3B catalytic" evidence="7">
    <location>
        <begin position="31"/>
        <end position="354"/>
    </location>
</feature>
<keyword evidence="3 6" id="KW-0378">Hydrolase</keyword>
<keyword evidence="2 6" id="KW-0479">Metal-binding</keyword>
<reference evidence="9" key="1">
    <citation type="journal article" date="2019" name="Int. J. Syst. Evol. Microbiol.">
        <title>The Global Catalogue of Microorganisms (GCM) 10K type strain sequencing project: providing services to taxonomists for standard genome sequencing and annotation.</title>
        <authorList>
            <consortium name="The Broad Institute Genomics Platform"/>
            <consortium name="The Broad Institute Genome Sequencing Center for Infectious Disease"/>
            <person name="Wu L."/>
            <person name="Ma J."/>
        </authorList>
    </citation>
    <scope>NUCLEOTIDE SEQUENCE [LARGE SCALE GENOMIC DNA]</scope>
    <source>
        <strain evidence="9">CGMCC 1.15053</strain>
    </source>
</reference>
<organism evidence="8 9">
    <name type="scientific">Deinococcus petrolearius</name>
    <dbReference type="NCBI Taxonomy" id="1751295"/>
    <lineage>
        <taxon>Bacteria</taxon>
        <taxon>Thermotogati</taxon>
        <taxon>Deinococcota</taxon>
        <taxon>Deinococci</taxon>
        <taxon>Deinococcales</taxon>
        <taxon>Deinococcaceae</taxon>
        <taxon>Deinococcus</taxon>
    </lineage>
</organism>
<dbReference type="SUPFAM" id="SSF55486">
    <property type="entry name" value="Metalloproteases ('zincins'), catalytic domain"/>
    <property type="match status" value="1"/>
</dbReference>
<comment type="similarity">
    <text evidence="6">Belongs to the peptidase M3 family.</text>
</comment>
<evidence type="ECO:0000313" key="8">
    <source>
        <dbReference type="EMBL" id="MFC5849329.1"/>
    </source>
</evidence>
<dbReference type="EMBL" id="JBHSOH010000020">
    <property type="protein sequence ID" value="MFC5849329.1"/>
    <property type="molecule type" value="Genomic_DNA"/>
</dbReference>
<evidence type="ECO:0000259" key="7">
    <source>
        <dbReference type="Pfam" id="PF01432"/>
    </source>
</evidence>
<evidence type="ECO:0000313" key="9">
    <source>
        <dbReference type="Proteomes" id="UP001595979"/>
    </source>
</evidence>
<dbReference type="RefSeq" id="WP_380050391.1">
    <property type="nucleotide sequence ID" value="NZ_JBHSOH010000020.1"/>
</dbReference>
<dbReference type="InterPro" id="IPR001567">
    <property type="entry name" value="Pept_M3A_M3B_dom"/>
</dbReference>
<sequence length="366" mass="42291">RNFSASTAIHCAMRGATPEYYDYAVQKGVLKNKAYTPEDTRTFRQGVKKYIVPLFLELRQGRRKTLGLEELQPWDTMLNPFGVTPMAEFSSDADALDRAERVLDKLDPEFGDVLRRLRTHHLIDIESRASKARHGEAGWLPETEQPFLIMQIGPRAFNIQLLFHELGHAIHFAMMPQGQPYEIYDTPLEFAEFIAQTFEIITTPLSDTFFQPSELDIVNYLLLERICFEIINMTKLDEFQEAVYKEASLDPQKVNAIYNTIDAQYPTGVEWGDAAYLRPYFWKNLTMFSNPFYRFEYAVAWVAALQFQNEYQRNPEASLSNFKAAMRRGFTRPARELFQEAGINLRFDEAALAQTAAELRSRMVVS</sequence>
<evidence type="ECO:0000256" key="1">
    <source>
        <dbReference type="ARBA" id="ARBA00022670"/>
    </source>
</evidence>
<evidence type="ECO:0000256" key="5">
    <source>
        <dbReference type="ARBA" id="ARBA00023049"/>
    </source>
</evidence>
<evidence type="ECO:0000256" key="2">
    <source>
        <dbReference type="ARBA" id="ARBA00022723"/>
    </source>
</evidence>
<name>A0ABW1DQF9_9DEIO</name>
<keyword evidence="5 6" id="KW-0482">Metalloprotease</keyword>
<evidence type="ECO:0000256" key="6">
    <source>
        <dbReference type="RuleBase" id="RU003435"/>
    </source>
</evidence>
<keyword evidence="1 6" id="KW-0645">Protease</keyword>
<accession>A0ABW1DQF9</accession>
<keyword evidence="9" id="KW-1185">Reference proteome</keyword>
<evidence type="ECO:0000256" key="3">
    <source>
        <dbReference type="ARBA" id="ARBA00022801"/>
    </source>
</evidence>
<dbReference type="Gene3D" id="1.10.1370.30">
    <property type="match status" value="1"/>
</dbReference>
<evidence type="ECO:0000256" key="4">
    <source>
        <dbReference type="ARBA" id="ARBA00022833"/>
    </source>
</evidence>
<dbReference type="Proteomes" id="UP001595979">
    <property type="component" value="Unassembled WGS sequence"/>
</dbReference>
<keyword evidence="4 6" id="KW-0862">Zinc</keyword>
<gene>
    <name evidence="8" type="ORF">ACFPQ6_13530</name>
</gene>
<feature type="non-terminal residue" evidence="8">
    <location>
        <position position="1"/>
    </location>
</feature>
<comment type="caution">
    <text evidence="8">The sequence shown here is derived from an EMBL/GenBank/DDBJ whole genome shotgun (WGS) entry which is preliminary data.</text>
</comment>
<dbReference type="Pfam" id="PF01432">
    <property type="entry name" value="Peptidase_M3"/>
    <property type="match status" value="1"/>
</dbReference>
<proteinExistence type="inferred from homology"/>
<comment type="cofactor">
    <cofactor evidence="6">
        <name>Zn(2+)</name>
        <dbReference type="ChEBI" id="CHEBI:29105"/>
    </cofactor>
    <text evidence="6">Binds 1 zinc ion.</text>
</comment>
<protein>
    <submittedName>
        <fullName evidence="8">M3 family metallopeptidase</fullName>
    </submittedName>
</protein>